<dbReference type="PROSITE" id="PS50234">
    <property type="entry name" value="VWFA"/>
    <property type="match status" value="1"/>
</dbReference>
<dbReference type="InterPro" id="IPR050768">
    <property type="entry name" value="UPF0353/GerABKA_families"/>
</dbReference>
<protein>
    <recommendedName>
        <fullName evidence="6">VWFA domain-containing protein</fullName>
    </recommendedName>
</protein>
<sequence>MSFRYSWILLFLLFQFLLWVFWRLKNKQSDGLFPNASEKTLKMIKLNIDENRVRLRNRFIFLGLAFLTLAASGPQIGTRIRPVERKGVDLVIALDTSTSMDAEDVKPSRLAKAKFELGQLIRKLKGDRVAIIVFAGTSHLYLPLTTDYEAAMLFLNEIDTDMIPTQGTAMSAAIKTAMSAFMEEKDKFKVMLLVTDGEDHEGETVELAEQAARTGLQINTVGVGSAKGSLIPVKNRKNKAQEYKRDKKGKLVTSIVNEVILKDVAAAGNGTYFWFSNTRDTHLDIIESIENMEKKTISTHEFSEYEDRYQAVGLISLGFLVIGFIWPTKPKRKPS</sequence>
<dbReference type="Gene3D" id="3.40.50.410">
    <property type="entry name" value="von Willebrand factor, type A domain"/>
    <property type="match status" value="1"/>
</dbReference>
<reference evidence="7" key="1">
    <citation type="submission" date="2018-05" db="EMBL/GenBank/DDBJ databases">
        <authorList>
            <person name="Lanie J.A."/>
            <person name="Ng W.-L."/>
            <person name="Kazmierczak K.M."/>
            <person name="Andrzejewski T.M."/>
            <person name="Davidsen T.M."/>
            <person name="Wayne K.J."/>
            <person name="Tettelin H."/>
            <person name="Glass J.I."/>
            <person name="Rusch D."/>
            <person name="Podicherti R."/>
            <person name="Tsui H.-C.T."/>
            <person name="Winkler M.E."/>
        </authorList>
    </citation>
    <scope>NUCLEOTIDE SEQUENCE</scope>
</reference>
<keyword evidence="1" id="KW-1003">Cell membrane</keyword>
<organism evidence="7">
    <name type="scientific">marine metagenome</name>
    <dbReference type="NCBI Taxonomy" id="408172"/>
    <lineage>
        <taxon>unclassified sequences</taxon>
        <taxon>metagenomes</taxon>
        <taxon>ecological metagenomes</taxon>
    </lineage>
</organism>
<dbReference type="Pfam" id="PF13519">
    <property type="entry name" value="VWA_2"/>
    <property type="match status" value="1"/>
</dbReference>
<dbReference type="PANTHER" id="PTHR22550">
    <property type="entry name" value="SPORE GERMINATION PROTEIN"/>
    <property type="match status" value="1"/>
</dbReference>
<evidence type="ECO:0000256" key="5">
    <source>
        <dbReference type="SAM" id="Phobius"/>
    </source>
</evidence>
<keyword evidence="3 5" id="KW-1133">Transmembrane helix</keyword>
<evidence type="ECO:0000313" key="7">
    <source>
        <dbReference type="EMBL" id="SVC38928.1"/>
    </source>
</evidence>
<dbReference type="SUPFAM" id="SSF53300">
    <property type="entry name" value="vWA-like"/>
    <property type="match status" value="1"/>
</dbReference>
<gene>
    <name evidence="7" type="ORF">METZ01_LOCUS291782</name>
</gene>
<name>A0A382LQF2_9ZZZZ</name>
<evidence type="ECO:0000256" key="3">
    <source>
        <dbReference type="ARBA" id="ARBA00022989"/>
    </source>
</evidence>
<feature type="domain" description="VWFA" evidence="6">
    <location>
        <begin position="89"/>
        <end position="259"/>
    </location>
</feature>
<dbReference type="InterPro" id="IPR036465">
    <property type="entry name" value="vWFA_dom_sf"/>
</dbReference>
<proteinExistence type="predicted"/>
<dbReference type="SMART" id="SM00327">
    <property type="entry name" value="VWA"/>
    <property type="match status" value="1"/>
</dbReference>
<dbReference type="PANTHER" id="PTHR22550:SF5">
    <property type="entry name" value="LEUCINE ZIPPER PROTEIN 4"/>
    <property type="match status" value="1"/>
</dbReference>
<evidence type="ECO:0000256" key="1">
    <source>
        <dbReference type="ARBA" id="ARBA00022475"/>
    </source>
</evidence>
<feature type="transmembrane region" description="Helical" evidence="5">
    <location>
        <begin position="59"/>
        <end position="77"/>
    </location>
</feature>
<evidence type="ECO:0000256" key="2">
    <source>
        <dbReference type="ARBA" id="ARBA00022692"/>
    </source>
</evidence>
<keyword evidence="2 5" id="KW-0812">Transmembrane</keyword>
<dbReference type="EMBL" id="UINC01088577">
    <property type="protein sequence ID" value="SVC38928.1"/>
    <property type="molecule type" value="Genomic_DNA"/>
</dbReference>
<feature type="transmembrane region" description="Helical" evidence="5">
    <location>
        <begin position="6"/>
        <end position="24"/>
    </location>
</feature>
<dbReference type="InterPro" id="IPR002035">
    <property type="entry name" value="VWF_A"/>
</dbReference>
<accession>A0A382LQF2</accession>
<evidence type="ECO:0000259" key="6">
    <source>
        <dbReference type="PROSITE" id="PS50234"/>
    </source>
</evidence>
<evidence type="ECO:0000256" key="4">
    <source>
        <dbReference type="ARBA" id="ARBA00023136"/>
    </source>
</evidence>
<dbReference type="AlphaFoldDB" id="A0A382LQF2"/>
<keyword evidence="4 5" id="KW-0472">Membrane</keyword>